<organism evidence="1 2">
    <name type="scientific">Dentiscutata heterogama</name>
    <dbReference type="NCBI Taxonomy" id="1316150"/>
    <lineage>
        <taxon>Eukaryota</taxon>
        <taxon>Fungi</taxon>
        <taxon>Fungi incertae sedis</taxon>
        <taxon>Mucoromycota</taxon>
        <taxon>Glomeromycotina</taxon>
        <taxon>Glomeromycetes</taxon>
        <taxon>Diversisporales</taxon>
        <taxon>Gigasporaceae</taxon>
        <taxon>Dentiscutata</taxon>
    </lineage>
</organism>
<keyword evidence="2" id="KW-1185">Reference proteome</keyword>
<dbReference type="Proteomes" id="UP000789702">
    <property type="component" value="Unassembled WGS sequence"/>
</dbReference>
<name>A0ACA9LP38_9GLOM</name>
<reference evidence="1" key="1">
    <citation type="submission" date="2021-06" db="EMBL/GenBank/DDBJ databases">
        <authorList>
            <person name="Kallberg Y."/>
            <person name="Tangrot J."/>
            <person name="Rosling A."/>
        </authorList>
    </citation>
    <scope>NUCLEOTIDE SEQUENCE</scope>
    <source>
        <strain evidence="1">IL203A</strain>
    </source>
</reference>
<comment type="caution">
    <text evidence="1">The sequence shown here is derived from an EMBL/GenBank/DDBJ whole genome shotgun (WGS) entry which is preliminary data.</text>
</comment>
<evidence type="ECO:0000313" key="2">
    <source>
        <dbReference type="Proteomes" id="UP000789702"/>
    </source>
</evidence>
<feature type="non-terminal residue" evidence="1">
    <location>
        <position position="79"/>
    </location>
</feature>
<dbReference type="EMBL" id="CAJVPU010004993">
    <property type="protein sequence ID" value="CAG8540990.1"/>
    <property type="molecule type" value="Genomic_DNA"/>
</dbReference>
<proteinExistence type="predicted"/>
<sequence>MTRAKYVDWIEKQWGIRVLNPDAKQHRSVTVPEVEIALKKFVLTYQHQMILSDLMLIEKAKAFAKGLGVSPETLQFSHG</sequence>
<evidence type="ECO:0000313" key="1">
    <source>
        <dbReference type="EMBL" id="CAG8540990.1"/>
    </source>
</evidence>
<gene>
    <name evidence="1" type="ORF">DHETER_LOCUS4802</name>
</gene>
<protein>
    <submittedName>
        <fullName evidence="1">1736_t:CDS:1</fullName>
    </submittedName>
</protein>
<accession>A0ACA9LP38</accession>